<gene>
    <name evidence="9" type="ORF">PGLA2088_LOCUS11541</name>
</gene>
<keyword evidence="6 8" id="KW-0472">Membrane</keyword>
<protein>
    <recommendedName>
        <fullName evidence="11">Bestrophin homolog</fullName>
    </recommendedName>
</protein>
<keyword evidence="5" id="KW-0406">Ion transport</keyword>
<feature type="region of interest" description="Disordered" evidence="7">
    <location>
        <begin position="493"/>
        <end position="575"/>
    </location>
</feature>
<evidence type="ECO:0000313" key="9">
    <source>
        <dbReference type="EMBL" id="CAE8655278.1"/>
    </source>
</evidence>
<feature type="compositionally biased region" description="Low complexity" evidence="7">
    <location>
        <begin position="421"/>
        <end position="435"/>
    </location>
</feature>
<dbReference type="Proteomes" id="UP000626109">
    <property type="component" value="Unassembled WGS sequence"/>
</dbReference>
<comment type="subcellular location">
    <subcellularLocation>
        <location evidence="1">Membrane</location>
        <topology evidence="1">Multi-pass membrane protein</topology>
    </subcellularLocation>
</comment>
<feature type="region of interest" description="Disordered" evidence="7">
    <location>
        <begin position="305"/>
        <end position="357"/>
    </location>
</feature>
<reference evidence="9" key="1">
    <citation type="submission" date="2021-02" db="EMBL/GenBank/DDBJ databases">
        <authorList>
            <person name="Dougan E. K."/>
            <person name="Rhodes N."/>
            <person name="Thang M."/>
            <person name="Chan C."/>
        </authorList>
    </citation>
    <scope>NUCLEOTIDE SEQUENCE</scope>
</reference>
<feature type="compositionally biased region" description="Acidic residues" evidence="7">
    <location>
        <begin position="320"/>
        <end position="329"/>
    </location>
</feature>
<evidence type="ECO:0000313" key="10">
    <source>
        <dbReference type="Proteomes" id="UP000626109"/>
    </source>
</evidence>
<evidence type="ECO:0000256" key="6">
    <source>
        <dbReference type="ARBA" id="ARBA00023136"/>
    </source>
</evidence>
<proteinExistence type="predicted"/>
<evidence type="ECO:0008006" key="11">
    <source>
        <dbReference type="Google" id="ProtNLM"/>
    </source>
</evidence>
<comment type="caution">
    <text evidence="9">The sequence shown here is derived from an EMBL/GenBank/DDBJ whole genome shotgun (WGS) entry which is preliminary data.</text>
</comment>
<keyword evidence="3 8" id="KW-0812">Transmembrane</keyword>
<evidence type="ECO:0000256" key="3">
    <source>
        <dbReference type="ARBA" id="ARBA00022692"/>
    </source>
</evidence>
<evidence type="ECO:0000256" key="7">
    <source>
        <dbReference type="SAM" id="MobiDB-lite"/>
    </source>
</evidence>
<evidence type="ECO:0000256" key="4">
    <source>
        <dbReference type="ARBA" id="ARBA00022989"/>
    </source>
</evidence>
<dbReference type="GO" id="GO:0016020">
    <property type="term" value="C:membrane"/>
    <property type="evidence" value="ECO:0007669"/>
    <property type="project" value="UniProtKB-SubCell"/>
</dbReference>
<dbReference type="PANTHER" id="PTHR33281">
    <property type="entry name" value="UPF0187 PROTEIN YNEE"/>
    <property type="match status" value="1"/>
</dbReference>
<feature type="non-terminal residue" evidence="9">
    <location>
        <position position="575"/>
    </location>
</feature>
<feature type="transmembrane region" description="Helical" evidence="8">
    <location>
        <begin position="7"/>
        <end position="27"/>
    </location>
</feature>
<feature type="transmembrane region" description="Helical" evidence="8">
    <location>
        <begin position="39"/>
        <end position="56"/>
    </location>
</feature>
<keyword evidence="2" id="KW-0813">Transport</keyword>
<name>A0A813IRZ0_POLGL</name>
<dbReference type="InterPro" id="IPR044669">
    <property type="entry name" value="YneE/VCCN1/2-like"/>
</dbReference>
<dbReference type="GO" id="GO:0005254">
    <property type="term" value="F:chloride channel activity"/>
    <property type="evidence" value="ECO:0007669"/>
    <property type="project" value="InterPro"/>
</dbReference>
<feature type="region of interest" description="Disordered" evidence="7">
    <location>
        <begin position="412"/>
        <end position="479"/>
    </location>
</feature>
<keyword evidence="4 8" id="KW-1133">Transmembrane helix</keyword>
<feature type="transmembrane region" description="Helical" evidence="8">
    <location>
        <begin position="233"/>
        <end position="254"/>
    </location>
</feature>
<evidence type="ECO:0000256" key="5">
    <source>
        <dbReference type="ARBA" id="ARBA00023065"/>
    </source>
</evidence>
<dbReference type="AlphaFoldDB" id="A0A813IRZ0"/>
<organism evidence="9 10">
    <name type="scientific">Polarella glacialis</name>
    <name type="common">Dinoflagellate</name>
    <dbReference type="NCBI Taxonomy" id="89957"/>
    <lineage>
        <taxon>Eukaryota</taxon>
        <taxon>Sar</taxon>
        <taxon>Alveolata</taxon>
        <taxon>Dinophyceae</taxon>
        <taxon>Suessiales</taxon>
        <taxon>Suessiaceae</taxon>
        <taxon>Polarella</taxon>
    </lineage>
</organism>
<feature type="compositionally biased region" description="Low complexity" evidence="7">
    <location>
        <begin position="501"/>
        <end position="518"/>
    </location>
</feature>
<feature type="compositionally biased region" description="Basic and acidic residues" evidence="7">
    <location>
        <begin position="345"/>
        <end position="356"/>
    </location>
</feature>
<accession>A0A813IRZ0</accession>
<evidence type="ECO:0000256" key="2">
    <source>
        <dbReference type="ARBA" id="ARBA00022448"/>
    </source>
</evidence>
<evidence type="ECO:0000256" key="1">
    <source>
        <dbReference type="ARBA" id="ARBA00004141"/>
    </source>
</evidence>
<dbReference type="Pfam" id="PF25539">
    <property type="entry name" value="Bestrophin_2"/>
    <property type="match status" value="1"/>
</dbReference>
<feature type="compositionally biased region" description="Low complexity" evidence="7">
    <location>
        <begin position="528"/>
        <end position="554"/>
    </location>
</feature>
<evidence type="ECO:0000256" key="8">
    <source>
        <dbReference type="SAM" id="Phobius"/>
    </source>
</evidence>
<feature type="transmembrane region" description="Helical" evidence="8">
    <location>
        <begin position="204"/>
        <end position="227"/>
    </location>
</feature>
<sequence>SVFPKAAVWGFASALIAVLVKLFVFSWHDTAYMDGIEDIWSGYTFVLGFLIVFRNNQAYNRFWEGTSLTKQMKGQWFVSFSGLFAFCSRDKAKKADVARFQTVLVRLASLLHCSALQQICDLEDNSLEIINSDEMDLISMNFLRSFANPQEVVTNWIQRMIVEAVDSGTIDISAPVLSRTFQELGNGLISLNNARKIKDVQFPFPYAQMISCMLFVHWLVTPILAAHQIGNSAWAGAMSFSVTISFWSLFYIALEIDQPFGEDANDLPIHEMQQEWNNSLLTLLLPYSQVIPSFSITSEESGRRISKISSGTKNSRESDEYSEEYDEDPGTPKLFRQHNSNVQAKKSDNHKDKDAEGASIITATSMEMKEDETTGEFSMECTSSQGLMRQISAITPSALAVAGPADALKRFDSAPPKFSPSKDASGSSTHSGSVSDEVQHLSATPKRQEVIVNFASDFSKDRGKKSSGGAGHSTVASEGGISSLPRYLRSFADGGAIGRTSNDNNNDSDNNDSSSSSSQLPQPRKIKTTATQQPTTTATTTATQQPRQQQQQQTDAPRGPSRVGRHMSSHLPQLV</sequence>
<dbReference type="PANTHER" id="PTHR33281:SF20">
    <property type="match status" value="1"/>
</dbReference>
<dbReference type="EMBL" id="CAJNNW010013365">
    <property type="protein sequence ID" value="CAE8655278.1"/>
    <property type="molecule type" value="Genomic_DNA"/>
</dbReference>